<evidence type="ECO:0000256" key="1">
    <source>
        <dbReference type="SAM" id="SignalP"/>
    </source>
</evidence>
<keyword evidence="3" id="KW-1185">Reference proteome</keyword>
<dbReference type="AlphaFoldDB" id="A0A292Q0P0"/>
<organism evidence="2 3">
    <name type="scientific">Tuber aestivum</name>
    <name type="common">summer truffle</name>
    <dbReference type="NCBI Taxonomy" id="59557"/>
    <lineage>
        <taxon>Eukaryota</taxon>
        <taxon>Fungi</taxon>
        <taxon>Dikarya</taxon>
        <taxon>Ascomycota</taxon>
        <taxon>Pezizomycotina</taxon>
        <taxon>Pezizomycetes</taxon>
        <taxon>Pezizales</taxon>
        <taxon>Tuberaceae</taxon>
        <taxon>Tuber</taxon>
    </lineage>
</organism>
<name>A0A292Q0P0_9PEZI</name>
<accession>A0A292Q0P0</accession>
<evidence type="ECO:0000313" key="2">
    <source>
        <dbReference type="EMBL" id="CUS12280.1"/>
    </source>
</evidence>
<keyword evidence="1" id="KW-0732">Signal</keyword>
<reference evidence="2" key="1">
    <citation type="submission" date="2015-10" db="EMBL/GenBank/DDBJ databases">
        <authorList>
            <person name="Regsiter A."/>
            <person name="william w."/>
        </authorList>
    </citation>
    <scope>NUCLEOTIDE SEQUENCE</scope>
    <source>
        <strain evidence="2">Montdore</strain>
    </source>
</reference>
<dbReference type="EMBL" id="LN890996">
    <property type="protein sequence ID" value="CUS12280.1"/>
    <property type="molecule type" value="Genomic_DNA"/>
</dbReference>
<gene>
    <name evidence="2" type="ORF">GSTUAT00003606001</name>
</gene>
<feature type="signal peptide" evidence="1">
    <location>
        <begin position="1"/>
        <end position="18"/>
    </location>
</feature>
<dbReference type="Proteomes" id="UP001412239">
    <property type="component" value="Unassembled WGS sequence"/>
</dbReference>
<feature type="chain" id="PRO_5012177585" evidence="1">
    <location>
        <begin position="19"/>
        <end position="172"/>
    </location>
</feature>
<protein>
    <submittedName>
        <fullName evidence="2">Uncharacterized protein</fullName>
    </submittedName>
</protein>
<proteinExistence type="predicted"/>
<sequence length="172" mass="18154">MQFLKTLLVLLFAALISAAAFPQDPDAAVEAGFTGLRTKQSADGKQYTFSIYEGGKLESTIVVVDDPAAPDLVMSAFDASGAQVNGASLDAAGATANADSPDAQGPCSKACRIWKFIRKHGRRAIRFIACLGNKIPASCWFAIFGCMVSPNPWMCFEGILCSAGPIRACVRA</sequence>
<evidence type="ECO:0000313" key="3">
    <source>
        <dbReference type="Proteomes" id="UP001412239"/>
    </source>
</evidence>